<keyword evidence="1 4" id="KW-0349">Heme</keyword>
<dbReference type="GO" id="GO:0046872">
    <property type="term" value="F:metal ion binding"/>
    <property type="evidence" value="ECO:0007669"/>
    <property type="project" value="UniProtKB-KW"/>
</dbReference>
<dbReference type="Gene3D" id="1.10.760.10">
    <property type="entry name" value="Cytochrome c-like domain"/>
    <property type="match status" value="1"/>
</dbReference>
<evidence type="ECO:0000259" key="5">
    <source>
        <dbReference type="PROSITE" id="PS51007"/>
    </source>
</evidence>
<dbReference type="EMBL" id="NTFH01000007">
    <property type="protein sequence ID" value="PHQ15513.1"/>
    <property type="molecule type" value="Genomic_DNA"/>
</dbReference>
<keyword evidence="7" id="KW-1185">Reference proteome</keyword>
<evidence type="ECO:0000313" key="6">
    <source>
        <dbReference type="EMBL" id="PHQ15513.1"/>
    </source>
</evidence>
<organism evidence="6 7">
    <name type="scientific">Marinobacter profundi</name>
    <dbReference type="NCBI Taxonomy" id="2666256"/>
    <lineage>
        <taxon>Bacteria</taxon>
        <taxon>Pseudomonadati</taxon>
        <taxon>Pseudomonadota</taxon>
        <taxon>Gammaproteobacteria</taxon>
        <taxon>Pseudomonadales</taxon>
        <taxon>Marinobacteraceae</taxon>
        <taxon>Marinobacter</taxon>
    </lineage>
</organism>
<keyword evidence="2 4" id="KW-0479">Metal-binding</keyword>
<dbReference type="Proteomes" id="UP000231409">
    <property type="component" value="Unassembled WGS sequence"/>
</dbReference>
<dbReference type="GO" id="GO:0009055">
    <property type="term" value="F:electron transfer activity"/>
    <property type="evidence" value="ECO:0007669"/>
    <property type="project" value="InterPro"/>
</dbReference>
<name>A0A2G1UM26_9GAMM</name>
<dbReference type="InterPro" id="IPR009056">
    <property type="entry name" value="Cyt_c-like_dom"/>
</dbReference>
<feature type="domain" description="Cytochrome c" evidence="5">
    <location>
        <begin position="109"/>
        <end position="201"/>
    </location>
</feature>
<evidence type="ECO:0000313" key="7">
    <source>
        <dbReference type="Proteomes" id="UP000231409"/>
    </source>
</evidence>
<keyword evidence="6" id="KW-0575">Peroxidase</keyword>
<protein>
    <submittedName>
        <fullName evidence="6">Cytochrome C peroxidase</fullName>
    </submittedName>
</protein>
<reference evidence="6 7" key="1">
    <citation type="submission" date="2017-09" db="EMBL/GenBank/DDBJ databases">
        <title>The draft genome sequences of Marinobacter sp. PWS21.</title>
        <authorList>
            <person name="Cao J."/>
        </authorList>
    </citation>
    <scope>NUCLEOTIDE SEQUENCE [LARGE SCALE GENOMIC DNA]</scope>
    <source>
        <strain evidence="6 7">PWS21</strain>
    </source>
</reference>
<sequence length="207" mass="21063">MAACNPCSPCKTRCKAGQHCKAGGKAGGNPCAASNPCATKNPCAAKKPCAANPCAAKNPCATKSCNPCAVKGCNPGAANGKCGAKPNPDAARKVTRPANYQPYEGNPGKLMALGEQLFSDSSLSGNGLSCASCHNDGAGYNATFATAYPHAVAMARDMFGMASVHLDEMVQICMVQPMAAEPLDWSGESLAALTAYMGKVQAQFAGH</sequence>
<evidence type="ECO:0000256" key="4">
    <source>
        <dbReference type="PROSITE-ProRule" id="PRU00433"/>
    </source>
</evidence>
<comment type="caution">
    <text evidence="6">The sequence shown here is derived from an EMBL/GenBank/DDBJ whole genome shotgun (WGS) entry which is preliminary data.</text>
</comment>
<keyword evidence="3 4" id="KW-0408">Iron</keyword>
<proteinExistence type="predicted"/>
<dbReference type="GO" id="GO:0004601">
    <property type="term" value="F:peroxidase activity"/>
    <property type="evidence" value="ECO:0007669"/>
    <property type="project" value="UniProtKB-KW"/>
</dbReference>
<dbReference type="GO" id="GO:0020037">
    <property type="term" value="F:heme binding"/>
    <property type="evidence" value="ECO:0007669"/>
    <property type="project" value="InterPro"/>
</dbReference>
<dbReference type="SUPFAM" id="SSF46626">
    <property type="entry name" value="Cytochrome c"/>
    <property type="match status" value="1"/>
</dbReference>
<evidence type="ECO:0000256" key="1">
    <source>
        <dbReference type="ARBA" id="ARBA00022617"/>
    </source>
</evidence>
<dbReference type="PROSITE" id="PS51007">
    <property type="entry name" value="CYTC"/>
    <property type="match status" value="1"/>
</dbReference>
<evidence type="ECO:0000256" key="3">
    <source>
        <dbReference type="ARBA" id="ARBA00023004"/>
    </source>
</evidence>
<evidence type="ECO:0000256" key="2">
    <source>
        <dbReference type="ARBA" id="ARBA00022723"/>
    </source>
</evidence>
<accession>A0A2G1UM26</accession>
<dbReference type="InterPro" id="IPR036909">
    <property type="entry name" value="Cyt_c-like_dom_sf"/>
</dbReference>
<dbReference type="Pfam" id="PF21342">
    <property type="entry name" value="SoxA-TsdA_cyt-c"/>
    <property type="match status" value="1"/>
</dbReference>
<dbReference type="AlphaFoldDB" id="A0A2G1UM26"/>
<gene>
    <name evidence="6" type="ORF">CLH61_09080</name>
</gene>
<keyword evidence="6" id="KW-0560">Oxidoreductase</keyword>